<dbReference type="GO" id="GO:0003677">
    <property type="term" value="F:DNA binding"/>
    <property type="evidence" value="ECO:0007669"/>
    <property type="project" value="UniProtKB-UniRule"/>
</dbReference>
<dbReference type="InterPro" id="IPR036271">
    <property type="entry name" value="Tet_transcr_reg_TetR-rel_C_sf"/>
</dbReference>
<dbReference type="PANTHER" id="PTHR43479:SF11">
    <property type="entry name" value="ACREF_ENVCD OPERON REPRESSOR-RELATED"/>
    <property type="match status" value="1"/>
</dbReference>
<evidence type="ECO:0000256" key="3">
    <source>
        <dbReference type="ARBA" id="ARBA00023125"/>
    </source>
</evidence>
<evidence type="ECO:0000313" key="5">
    <source>
        <dbReference type="EMBL" id="QDX91825.1"/>
    </source>
</evidence>
<dbReference type="Gene3D" id="1.10.357.10">
    <property type="entry name" value="Tetracycline Repressor, domain 2"/>
    <property type="match status" value="1"/>
</dbReference>
<dbReference type="PRINTS" id="PR00455">
    <property type="entry name" value="HTHTETR"/>
</dbReference>
<keyword evidence="3" id="KW-0238">DNA-binding</keyword>
<keyword evidence="2" id="KW-0805">Transcription regulation</keyword>
<dbReference type="InterPro" id="IPR050624">
    <property type="entry name" value="HTH-type_Tx_Regulator"/>
</dbReference>
<dbReference type="AlphaFoldDB" id="A0A502IEG5"/>
<dbReference type="PANTHER" id="PTHR43479">
    <property type="entry name" value="ACREF/ENVCD OPERON REPRESSOR-RELATED"/>
    <property type="match status" value="1"/>
</dbReference>
<dbReference type="InterPro" id="IPR009057">
    <property type="entry name" value="Homeodomain-like_sf"/>
</dbReference>
<proteinExistence type="predicted"/>
<name>A0A502IEG5_BRELA</name>
<protein>
    <submittedName>
        <fullName evidence="5">TetR/AcrR family transcriptional regulator</fullName>
    </submittedName>
</protein>
<gene>
    <name evidence="5" type="ORF">EEL30_05230</name>
</gene>
<keyword evidence="4" id="KW-0804">Transcription</keyword>
<reference evidence="5 6" key="1">
    <citation type="submission" date="2018-11" db="EMBL/GenBank/DDBJ databases">
        <title>Phylogenetic determinants of toxin gene distribution in genomes of Brevibacillus laterosporus.</title>
        <authorList>
            <person name="Glare T.R."/>
            <person name="Durrant A."/>
            <person name="Berry C."/>
            <person name="Palma L."/>
            <person name="Ormskirk M."/>
            <person name="Cox M.O."/>
        </authorList>
    </citation>
    <scope>NUCLEOTIDE SEQUENCE [LARGE SCALE GENOMIC DNA]</scope>
    <source>
        <strain evidence="5 6">1821L</strain>
    </source>
</reference>
<evidence type="ECO:0000256" key="4">
    <source>
        <dbReference type="ARBA" id="ARBA00023163"/>
    </source>
</evidence>
<dbReference type="SUPFAM" id="SSF48498">
    <property type="entry name" value="Tetracyclin repressor-like, C-terminal domain"/>
    <property type="match status" value="1"/>
</dbReference>
<dbReference type="PROSITE" id="PS50977">
    <property type="entry name" value="HTH_TETR_2"/>
    <property type="match status" value="1"/>
</dbReference>
<dbReference type="OrthoDB" id="9814200at2"/>
<dbReference type="InterPro" id="IPR001647">
    <property type="entry name" value="HTH_TetR"/>
</dbReference>
<dbReference type="Pfam" id="PF00440">
    <property type="entry name" value="TetR_N"/>
    <property type="match status" value="1"/>
</dbReference>
<keyword evidence="1" id="KW-0678">Repressor</keyword>
<accession>A0A502IEG5</accession>
<dbReference type="Gene3D" id="1.10.10.60">
    <property type="entry name" value="Homeodomain-like"/>
    <property type="match status" value="1"/>
</dbReference>
<dbReference type="Pfam" id="PF13977">
    <property type="entry name" value="TetR_C_6"/>
    <property type="match status" value="1"/>
</dbReference>
<evidence type="ECO:0000256" key="2">
    <source>
        <dbReference type="ARBA" id="ARBA00023015"/>
    </source>
</evidence>
<dbReference type="SUPFAM" id="SSF46689">
    <property type="entry name" value="Homeodomain-like"/>
    <property type="match status" value="1"/>
</dbReference>
<keyword evidence="6" id="KW-1185">Reference proteome</keyword>
<evidence type="ECO:0000313" key="6">
    <source>
        <dbReference type="Proteomes" id="UP000319432"/>
    </source>
</evidence>
<dbReference type="EMBL" id="CP033464">
    <property type="protein sequence ID" value="QDX91825.1"/>
    <property type="molecule type" value="Genomic_DNA"/>
</dbReference>
<sequence length="199" mass="23158">MNTENKHKLKSQESYKKIIEASFKVFAQHGFDKTSIDLIAKEAGYTKGTFYLHFTSKEEFFLRLMETRLEKYKQQYEPLLNSNDSMENLIKQGIDIFYKVSSEDNWIPIFFEFCANAIRNEKLKEGMSTYYKGWVNLIASVLQKGVMTNQLPKDLNVNEMAAVIIGLLDGRNLQRNFVHNNIDQNKMEQIIKRVIGLPA</sequence>
<dbReference type="InterPro" id="IPR039538">
    <property type="entry name" value="BetI_C"/>
</dbReference>
<organism evidence="5 6">
    <name type="scientific">Brevibacillus laterosporus</name>
    <name type="common">Bacillus laterosporus</name>
    <dbReference type="NCBI Taxonomy" id="1465"/>
    <lineage>
        <taxon>Bacteria</taxon>
        <taxon>Bacillati</taxon>
        <taxon>Bacillota</taxon>
        <taxon>Bacilli</taxon>
        <taxon>Bacillales</taxon>
        <taxon>Paenibacillaceae</taxon>
        <taxon>Brevibacillus</taxon>
    </lineage>
</organism>
<dbReference type="Proteomes" id="UP000319432">
    <property type="component" value="Chromosome"/>
</dbReference>
<evidence type="ECO:0000256" key="1">
    <source>
        <dbReference type="ARBA" id="ARBA00022491"/>
    </source>
</evidence>